<evidence type="ECO:0000313" key="2">
    <source>
        <dbReference type="EMBL" id="MEX1661923.1"/>
    </source>
</evidence>
<gene>
    <name evidence="2" type="ORF">AB4874_09720</name>
</gene>
<dbReference type="InterPro" id="IPR000120">
    <property type="entry name" value="Amidase"/>
</dbReference>
<keyword evidence="3" id="KW-1185">Reference proteome</keyword>
<organism evidence="2 3">
    <name type="scientific">Thioclava arctica</name>
    <dbReference type="NCBI Taxonomy" id="3238301"/>
    <lineage>
        <taxon>Bacteria</taxon>
        <taxon>Pseudomonadati</taxon>
        <taxon>Pseudomonadota</taxon>
        <taxon>Alphaproteobacteria</taxon>
        <taxon>Rhodobacterales</taxon>
        <taxon>Paracoccaceae</taxon>
        <taxon>Thioclava</taxon>
    </lineage>
</organism>
<dbReference type="SUPFAM" id="SSF75304">
    <property type="entry name" value="Amidase signature (AS) enzymes"/>
    <property type="match status" value="1"/>
</dbReference>
<name>A0ABV3TK20_9RHOB</name>
<comment type="caution">
    <text evidence="2">The sequence shown here is derived from an EMBL/GenBank/DDBJ whole genome shotgun (WGS) entry which is preliminary data.</text>
</comment>
<sequence>MAANFNKAERLARAPGALLLRDRLASGAIDALTLVESYIARIEAREPEVGAWAWFDPDFARAQARTLDAHRRAGRPLGRLHGLPVGIKDIIDTARIPTENGCVLDAGRIPIRDAYVVSRLKKEGAIIMGKTVTTELAFMHPGKTANPHNLAHSPGGSSQGSAAAVADGMVPLAIGTQTGGSIIRPASFCGITGYKPTFGAIPRSGILSQSPSLDTVGVFASDPGGAALLAEVLFGQDEADPATHYEPVPALVKATQSKPPLAPVFAFVKPPGWEDADPDLHAAFDELIAALGDQAFEVELPGAFTGAASQRQLINFSEMAYHYYRYWRDGADQLGEETRQAIEKGNAAVARDYLSACDIPQVLNAALEEIFERCDAILCPSATGSAPKGLGSTGDPIFNGLWTLCGTPCLGLPLLIAENDLPMGVQIVGMRGNDARLLRTGQWLFDWASNLTSDDDNTTGNKS</sequence>
<evidence type="ECO:0000259" key="1">
    <source>
        <dbReference type="Pfam" id="PF01425"/>
    </source>
</evidence>
<reference evidence="2 3" key="1">
    <citation type="journal article" date="2011" name="Int. J. Syst. Evol. Microbiol.">
        <title>Zhongshania antarctica gen. nov., sp. nov. and Zhongshania guokunii sp. nov., gammaproteobacteria respectively isolated from coastal attached (fast) ice and surface seawater of the Antarctic.</title>
        <authorList>
            <person name="Li H.J."/>
            <person name="Zhang X.Y."/>
            <person name="Chen C.X."/>
            <person name="Zhang Y.J."/>
            <person name="Gao Z.M."/>
            <person name="Yu Y."/>
            <person name="Chen X.L."/>
            <person name="Chen B."/>
            <person name="Zhang Y.Z."/>
        </authorList>
    </citation>
    <scope>NUCLEOTIDE SEQUENCE [LARGE SCALE GENOMIC DNA]</scope>
    <source>
        <strain evidence="2 3">15-R06ZXC-3</strain>
    </source>
</reference>
<dbReference type="PANTHER" id="PTHR11895">
    <property type="entry name" value="TRANSAMIDASE"/>
    <property type="match status" value="1"/>
</dbReference>
<dbReference type="PANTHER" id="PTHR11895:SF151">
    <property type="entry name" value="GLUTAMYL-TRNA(GLN) AMIDOTRANSFERASE SUBUNIT A"/>
    <property type="match status" value="1"/>
</dbReference>
<dbReference type="Pfam" id="PF01425">
    <property type="entry name" value="Amidase"/>
    <property type="match status" value="1"/>
</dbReference>
<evidence type="ECO:0000313" key="3">
    <source>
        <dbReference type="Proteomes" id="UP001557465"/>
    </source>
</evidence>
<accession>A0ABV3TK20</accession>
<dbReference type="InterPro" id="IPR036928">
    <property type="entry name" value="AS_sf"/>
</dbReference>
<dbReference type="EMBL" id="JBFRYC010000004">
    <property type="protein sequence ID" value="MEX1661923.1"/>
    <property type="molecule type" value="Genomic_DNA"/>
</dbReference>
<dbReference type="Gene3D" id="3.90.1300.10">
    <property type="entry name" value="Amidase signature (AS) domain"/>
    <property type="match status" value="1"/>
</dbReference>
<feature type="domain" description="Amidase" evidence="1">
    <location>
        <begin position="34"/>
        <end position="438"/>
    </location>
</feature>
<dbReference type="RefSeq" id="WP_368391837.1">
    <property type="nucleotide sequence ID" value="NZ_JBFRYC010000004.1"/>
</dbReference>
<dbReference type="InterPro" id="IPR023631">
    <property type="entry name" value="Amidase_dom"/>
</dbReference>
<dbReference type="Proteomes" id="UP001557465">
    <property type="component" value="Unassembled WGS sequence"/>
</dbReference>
<proteinExistence type="predicted"/>
<protein>
    <submittedName>
        <fullName evidence="2">Amidase</fullName>
    </submittedName>
</protein>